<evidence type="ECO:0008006" key="4">
    <source>
        <dbReference type="Google" id="ProtNLM"/>
    </source>
</evidence>
<organism evidence="2 3">
    <name type="scientific">Aminobacter ciceronei</name>
    <dbReference type="NCBI Taxonomy" id="150723"/>
    <lineage>
        <taxon>Bacteria</taxon>
        <taxon>Pseudomonadati</taxon>
        <taxon>Pseudomonadota</taxon>
        <taxon>Alphaproteobacteria</taxon>
        <taxon>Hyphomicrobiales</taxon>
        <taxon>Phyllobacteriaceae</taxon>
        <taxon>Aminobacter</taxon>
    </lineage>
</organism>
<dbReference type="RefSeq" id="WP_182574236.1">
    <property type="nucleotide sequence ID" value="NZ_JACJHY010000010.1"/>
</dbReference>
<name>A0ABR6C6H7_9HYPH</name>
<dbReference type="Proteomes" id="UP000587524">
    <property type="component" value="Unassembled WGS sequence"/>
</dbReference>
<sequence length="200" mass="22449">MTPIDFKDKSRTSRGKTYNLVMKHNKPPADQNGWGWFTVDFMCSVAFRSLSVNAVRAIMRLVVEHCAHGGLHNGQLIVTHQQFKAHGVSGEYVADAIDELAFKGLVKVRRGRAGAGTSHPNVYRLTWLGDHEGAPPTNEWLRCTEAMAVAWSETIRKQHADKRGSVGRKKKTPLREAEIRPLREAEIRRVANGSPRRISE</sequence>
<protein>
    <recommendedName>
        <fullName evidence="4">Replication protein</fullName>
    </recommendedName>
</protein>
<proteinExistence type="predicted"/>
<evidence type="ECO:0000256" key="1">
    <source>
        <dbReference type="SAM" id="MobiDB-lite"/>
    </source>
</evidence>
<evidence type="ECO:0000313" key="3">
    <source>
        <dbReference type="Proteomes" id="UP000587524"/>
    </source>
</evidence>
<gene>
    <name evidence="2" type="ORF">HNQ97_002600</name>
</gene>
<dbReference type="EMBL" id="JACJHZ010000010">
    <property type="protein sequence ID" value="MBA9020598.1"/>
    <property type="molecule type" value="Genomic_DNA"/>
</dbReference>
<reference evidence="2 3" key="1">
    <citation type="submission" date="2020-08" db="EMBL/GenBank/DDBJ databases">
        <title>Genomic Encyclopedia of Type Strains, Phase IV (KMG-IV): sequencing the most valuable type-strain genomes for metagenomic binning, comparative biology and taxonomic classification.</title>
        <authorList>
            <person name="Goeker M."/>
        </authorList>
    </citation>
    <scope>NUCLEOTIDE SEQUENCE [LARGE SCALE GENOMIC DNA]</scope>
    <source>
        <strain evidence="2 3">DSM 17455</strain>
    </source>
</reference>
<feature type="region of interest" description="Disordered" evidence="1">
    <location>
        <begin position="158"/>
        <end position="179"/>
    </location>
</feature>
<comment type="caution">
    <text evidence="2">The sequence shown here is derived from an EMBL/GenBank/DDBJ whole genome shotgun (WGS) entry which is preliminary data.</text>
</comment>
<evidence type="ECO:0000313" key="2">
    <source>
        <dbReference type="EMBL" id="MBA9020598.1"/>
    </source>
</evidence>
<keyword evidence="3" id="KW-1185">Reference proteome</keyword>
<accession>A0ABR6C6H7</accession>